<keyword evidence="1" id="KW-0472">Membrane</keyword>
<evidence type="ECO:0000256" key="1">
    <source>
        <dbReference type="SAM" id="Phobius"/>
    </source>
</evidence>
<accession>A0A158CTW0</accession>
<organism evidence="2 3">
    <name type="scientific">Caballeronia fortuita</name>
    <dbReference type="NCBI Taxonomy" id="1777138"/>
    <lineage>
        <taxon>Bacteria</taxon>
        <taxon>Pseudomonadati</taxon>
        <taxon>Pseudomonadota</taxon>
        <taxon>Betaproteobacteria</taxon>
        <taxon>Burkholderiales</taxon>
        <taxon>Burkholderiaceae</taxon>
        <taxon>Caballeronia</taxon>
    </lineage>
</organism>
<proteinExistence type="predicted"/>
<name>A0A158CTW0_9BURK</name>
<protein>
    <submittedName>
        <fullName evidence="2">Uncharacterized protein</fullName>
    </submittedName>
</protein>
<comment type="caution">
    <text evidence="2">The sequence shown here is derived from an EMBL/GenBank/DDBJ whole genome shotgun (WGS) entry which is preliminary data.</text>
</comment>
<dbReference type="EMBL" id="FCNX02000012">
    <property type="protein sequence ID" value="SAK85754.1"/>
    <property type="molecule type" value="Genomic_DNA"/>
</dbReference>
<dbReference type="Proteomes" id="UP000054903">
    <property type="component" value="Unassembled WGS sequence"/>
</dbReference>
<evidence type="ECO:0000313" key="2">
    <source>
        <dbReference type="EMBL" id="SAK85754.1"/>
    </source>
</evidence>
<dbReference type="RefSeq" id="WP_061136645.1">
    <property type="nucleotide sequence ID" value="NZ_FCNX02000012.1"/>
</dbReference>
<reference evidence="2" key="1">
    <citation type="submission" date="2016-01" db="EMBL/GenBank/DDBJ databases">
        <authorList>
            <person name="Peeters C."/>
        </authorList>
    </citation>
    <scope>NUCLEOTIDE SEQUENCE</scope>
    <source>
        <strain evidence="2">LMG 29320</strain>
    </source>
</reference>
<feature type="transmembrane region" description="Helical" evidence="1">
    <location>
        <begin position="28"/>
        <end position="46"/>
    </location>
</feature>
<gene>
    <name evidence="2" type="ORF">AWB77_04528</name>
</gene>
<dbReference type="AlphaFoldDB" id="A0A158CTW0"/>
<keyword evidence="3" id="KW-1185">Reference proteome</keyword>
<keyword evidence="1" id="KW-1133">Transmembrane helix</keyword>
<sequence>MTTDDLIGLLSTKAAPVDQACSVRCATALPLGMLASFIIMILVLGAQQNLINDRIPFIIGMGPLLAVNPIERPGDRAGAARTLLALPLIPEWSV</sequence>
<keyword evidence="1" id="KW-0812">Transmembrane</keyword>
<evidence type="ECO:0000313" key="3">
    <source>
        <dbReference type="Proteomes" id="UP000054903"/>
    </source>
</evidence>